<evidence type="ECO:0000256" key="5">
    <source>
        <dbReference type="SAM" id="MobiDB-lite"/>
    </source>
</evidence>
<dbReference type="GO" id="GO:0006633">
    <property type="term" value="P:fatty acid biosynthetic process"/>
    <property type="evidence" value="ECO:0007669"/>
    <property type="project" value="InterPro"/>
</dbReference>
<dbReference type="PANTHER" id="PTHR43775:SF50">
    <property type="entry name" value="HIGHLY REDUCING POLYKETIDE SYNTHASE SRDA"/>
    <property type="match status" value="1"/>
</dbReference>
<dbReference type="PROSITE" id="PS00606">
    <property type="entry name" value="KS3_1"/>
    <property type="match status" value="1"/>
</dbReference>
<dbReference type="InterPro" id="IPR032821">
    <property type="entry name" value="PKS_assoc"/>
</dbReference>
<evidence type="ECO:0000259" key="6">
    <source>
        <dbReference type="PROSITE" id="PS52004"/>
    </source>
</evidence>
<dbReference type="InterPro" id="IPR014043">
    <property type="entry name" value="Acyl_transferase_dom"/>
</dbReference>
<evidence type="ECO:0000256" key="2">
    <source>
        <dbReference type="ARBA" id="ARBA00022553"/>
    </source>
</evidence>
<dbReference type="PROSITE" id="PS52004">
    <property type="entry name" value="KS3_2"/>
    <property type="match status" value="1"/>
</dbReference>
<dbReference type="InterPro" id="IPR042104">
    <property type="entry name" value="PKS_dehydratase_sf"/>
</dbReference>
<feature type="active site" description="Proton donor; for dehydratase activity" evidence="4">
    <location>
        <position position="1100"/>
    </location>
</feature>
<proteinExistence type="predicted"/>
<dbReference type="PROSITE" id="PS52019">
    <property type="entry name" value="PKS_MFAS_DH"/>
    <property type="match status" value="1"/>
</dbReference>
<evidence type="ECO:0000259" key="7">
    <source>
        <dbReference type="PROSITE" id="PS52019"/>
    </source>
</evidence>
<dbReference type="InterPro" id="IPR020615">
    <property type="entry name" value="Thiolase_acyl_enz_int_AS"/>
</dbReference>
<dbReference type="InterPro" id="IPR020841">
    <property type="entry name" value="PKS_Beta-ketoAc_synthase_dom"/>
</dbReference>
<dbReference type="Pfam" id="PF14765">
    <property type="entry name" value="PS-DH"/>
    <property type="match status" value="1"/>
</dbReference>
<dbReference type="GO" id="GO:0044550">
    <property type="term" value="P:secondary metabolite biosynthetic process"/>
    <property type="evidence" value="ECO:0007669"/>
    <property type="project" value="TreeGrafter"/>
</dbReference>
<dbReference type="InterPro" id="IPR014030">
    <property type="entry name" value="Ketoacyl_synth_N"/>
</dbReference>
<evidence type="ECO:0000256" key="3">
    <source>
        <dbReference type="ARBA" id="ARBA00022679"/>
    </source>
</evidence>
<feature type="region of interest" description="Disordered" evidence="5">
    <location>
        <begin position="722"/>
        <end position="744"/>
    </location>
</feature>
<dbReference type="SUPFAM" id="SSF53901">
    <property type="entry name" value="Thiolase-like"/>
    <property type="match status" value="1"/>
</dbReference>
<dbReference type="InterPro" id="IPR001227">
    <property type="entry name" value="Ac_transferase_dom_sf"/>
</dbReference>
<name>A0A9W5YMS7_9EURO</name>
<dbReference type="Pfam" id="PF21089">
    <property type="entry name" value="PKS_DH_N"/>
    <property type="match status" value="1"/>
</dbReference>
<dbReference type="InterPro" id="IPR049552">
    <property type="entry name" value="PKS_DH_N"/>
</dbReference>
<dbReference type="SUPFAM" id="SSF55048">
    <property type="entry name" value="Probable ACP-binding domain of malonyl-CoA ACP transacylase"/>
    <property type="match status" value="1"/>
</dbReference>
<dbReference type="InterPro" id="IPR016035">
    <property type="entry name" value="Acyl_Trfase/lysoPLipase"/>
</dbReference>
<dbReference type="InterPro" id="IPR018201">
    <property type="entry name" value="Ketoacyl_synth_AS"/>
</dbReference>
<keyword evidence="3" id="KW-0808">Transferase</keyword>
<dbReference type="InterPro" id="IPR016039">
    <property type="entry name" value="Thiolase-like"/>
</dbReference>
<keyword evidence="1" id="KW-0596">Phosphopantetheine</keyword>
<dbReference type="InterPro" id="IPR016036">
    <property type="entry name" value="Malonyl_transacylase_ACP-bd"/>
</dbReference>
<dbReference type="Gene3D" id="3.10.129.110">
    <property type="entry name" value="Polyketide synthase dehydratase"/>
    <property type="match status" value="1"/>
</dbReference>
<dbReference type="Gene3D" id="3.40.366.10">
    <property type="entry name" value="Malonyl-Coenzyme A Acyl Carrier Protein, domain 2"/>
    <property type="match status" value="1"/>
</dbReference>
<evidence type="ECO:0000313" key="9">
    <source>
        <dbReference type="Proteomes" id="UP001143548"/>
    </source>
</evidence>
<dbReference type="InterPro" id="IPR014031">
    <property type="entry name" value="Ketoacyl_synth_C"/>
</dbReference>
<dbReference type="Proteomes" id="UP001143548">
    <property type="component" value="Unassembled WGS sequence"/>
</dbReference>
<organism evidence="8 9">
    <name type="scientific">Aspergillus brasiliensis</name>
    <dbReference type="NCBI Taxonomy" id="319629"/>
    <lineage>
        <taxon>Eukaryota</taxon>
        <taxon>Fungi</taxon>
        <taxon>Dikarya</taxon>
        <taxon>Ascomycota</taxon>
        <taxon>Pezizomycotina</taxon>
        <taxon>Eurotiomycetes</taxon>
        <taxon>Eurotiomycetidae</taxon>
        <taxon>Eurotiales</taxon>
        <taxon>Aspergillaceae</taxon>
        <taxon>Aspergillus</taxon>
        <taxon>Aspergillus subgen. Circumdati</taxon>
    </lineage>
</organism>
<evidence type="ECO:0000256" key="1">
    <source>
        <dbReference type="ARBA" id="ARBA00022450"/>
    </source>
</evidence>
<dbReference type="Pfam" id="PF02801">
    <property type="entry name" value="Ketoacyl-synt_C"/>
    <property type="match status" value="1"/>
</dbReference>
<feature type="domain" description="PKS/mFAS DH" evidence="7">
    <location>
        <begin position="889"/>
        <end position="1185"/>
    </location>
</feature>
<dbReference type="Gene3D" id="3.40.50.720">
    <property type="entry name" value="NAD(P)-binding Rossmann-like Domain"/>
    <property type="match status" value="1"/>
</dbReference>
<dbReference type="CDD" id="cd00833">
    <property type="entry name" value="PKS"/>
    <property type="match status" value="1"/>
</dbReference>
<dbReference type="GO" id="GO:0004315">
    <property type="term" value="F:3-oxoacyl-[acyl-carrier-protein] synthase activity"/>
    <property type="evidence" value="ECO:0007669"/>
    <property type="project" value="InterPro"/>
</dbReference>
<dbReference type="Gene3D" id="3.40.47.10">
    <property type="match status" value="1"/>
</dbReference>
<protein>
    <submittedName>
        <fullName evidence="8">Type I Iterative Polyketide synthase (PKS)</fullName>
    </submittedName>
</protein>
<comment type="caution">
    <text evidence="8">The sequence shown here is derived from an EMBL/GenBank/DDBJ whole genome shotgun (WGS) entry which is preliminary data.</text>
</comment>
<dbReference type="InterPro" id="IPR049900">
    <property type="entry name" value="PKS_mFAS_DH"/>
</dbReference>
<keyword evidence="2" id="KW-0597">Phosphoprotein</keyword>
<dbReference type="SUPFAM" id="SSF52151">
    <property type="entry name" value="FabD/lysophospholipase-like"/>
    <property type="match status" value="1"/>
</dbReference>
<feature type="region of interest" description="N-terminal hotdog fold" evidence="4">
    <location>
        <begin position="889"/>
        <end position="1020"/>
    </location>
</feature>
<dbReference type="PROSITE" id="PS00098">
    <property type="entry name" value="THIOLASE_1"/>
    <property type="match status" value="1"/>
</dbReference>
<dbReference type="InterPro" id="IPR020807">
    <property type="entry name" value="PKS_DH"/>
</dbReference>
<reference evidence="8" key="1">
    <citation type="submission" date="2022-07" db="EMBL/GenBank/DDBJ databases">
        <title>Taxonomy of Aspergillus series Nigri: significant species reduction supported by multi-species coalescent approaches.</title>
        <authorList>
            <person name="Bian C."/>
            <person name="Kusuya Y."/>
            <person name="Sklenar F."/>
            <person name="D'hooge E."/>
            <person name="Yaguchi T."/>
            <person name="Takahashi H."/>
            <person name="Hubka V."/>
        </authorList>
    </citation>
    <scope>NUCLEOTIDE SEQUENCE</scope>
    <source>
        <strain evidence="8">CBS 733.88</strain>
    </source>
</reference>
<dbReference type="PANTHER" id="PTHR43775">
    <property type="entry name" value="FATTY ACID SYNTHASE"/>
    <property type="match status" value="1"/>
</dbReference>
<dbReference type="Pfam" id="PF16197">
    <property type="entry name" value="KAsynt_C_assoc"/>
    <property type="match status" value="1"/>
</dbReference>
<dbReference type="GO" id="GO:0004312">
    <property type="term" value="F:fatty acid synthase activity"/>
    <property type="evidence" value="ECO:0007669"/>
    <property type="project" value="TreeGrafter"/>
</dbReference>
<dbReference type="Pfam" id="PF00109">
    <property type="entry name" value="ketoacyl-synt"/>
    <property type="match status" value="1"/>
</dbReference>
<dbReference type="InterPro" id="IPR050091">
    <property type="entry name" value="PKS_NRPS_Biosynth_Enz"/>
</dbReference>
<dbReference type="InterPro" id="IPR049551">
    <property type="entry name" value="PKS_DH_C"/>
</dbReference>
<dbReference type="EMBL" id="BROQ01000012">
    <property type="protein sequence ID" value="GKZ18496.1"/>
    <property type="molecule type" value="Genomic_DNA"/>
</dbReference>
<dbReference type="Gene3D" id="3.30.70.3290">
    <property type="match status" value="1"/>
</dbReference>
<feature type="active site" description="Proton acceptor; for dehydratase activity" evidence="4">
    <location>
        <position position="921"/>
    </location>
</feature>
<evidence type="ECO:0000313" key="8">
    <source>
        <dbReference type="EMBL" id="GKZ18496.1"/>
    </source>
</evidence>
<evidence type="ECO:0000256" key="4">
    <source>
        <dbReference type="PROSITE-ProRule" id="PRU01363"/>
    </source>
</evidence>
<dbReference type="SMART" id="SM00826">
    <property type="entry name" value="PKS_DH"/>
    <property type="match status" value="1"/>
</dbReference>
<gene>
    <name evidence="8" type="ORF">AbraCBS73388_001420</name>
</gene>
<feature type="domain" description="Ketosynthase family 3 (KS3)" evidence="6">
    <location>
        <begin position="16"/>
        <end position="423"/>
    </location>
</feature>
<dbReference type="SMART" id="SM00825">
    <property type="entry name" value="PKS_KS"/>
    <property type="match status" value="1"/>
</dbReference>
<feature type="region of interest" description="C-terminal hotdog fold" evidence="4">
    <location>
        <begin position="1035"/>
        <end position="1185"/>
    </location>
</feature>
<accession>A0A9W5YMS7</accession>
<dbReference type="SMART" id="SM00827">
    <property type="entry name" value="PKS_AT"/>
    <property type="match status" value="1"/>
</dbReference>
<dbReference type="Pfam" id="PF00698">
    <property type="entry name" value="Acyl_transf_1"/>
    <property type="match status" value="1"/>
</dbReference>
<sequence>MGSSTADDFPADHAPYEPIAIVGMACRLPGSITSPSSLWDALVNKKSVQTPNVPKSRFNIDAFYHKNLNRPGSFNVRGGYFLDGSPHDFDPSFFGMTPIEAMWLDPQQRRILEVTYECLETAGLRLEDVAGKNIGAFAATGTDPGLLSARVCNIFDLCGPSAVINSACSSSMTAIHQACQSLQTGECDGAIAGGVNLIISVDQHMNTAKLGILSPTSTCHTFDAAADGYGRAEGAGAIYLCRLSDAIRKGYPIRAVIRGSALNTNGKVKNQEITHPSLEGQERVLLAAYKRAGLDPTDTVYVECHGTGTPVGDPIEVRAISNGMNDRRSREQPLLLGAIKANIGHSEAASGIFAVIKAALMVESGVIPGVAGFKTLNPALKEDEWNVKINVDTRPWPESPLPRRVGVSSFGYGGTNGHVVLEAVQSDSGRPRFSPEYEHSNPGKALVCLTAHDRATLERNIEAHGNIVENYHFQDLAYTLNCHRTHFSHRAFTIATEGQEVENFTKQAFEFDVAEHPGQIAFAFTGQGAQWVGMGKDAMHTLPTFSTTITCLDQYMRTLQSPVGWTIEEALLGNIDSDHIAEPDIAQPLWVSPSAVVGHSSGEIAAAYAAGILSAREAFATSFYRGQAVAQKSPAGSMLAVGLGVDMIESYISDADVVVSCENSPESVTLSGSKSAIEMLITKLEASGVFARELKTGQPYPSPAMKSVAPLYEHLLEASLKADSSASERPSRVPMTSSMTGREVHGEDMKPEYWVRNLTNRVRFNTAINELVGMKELKDLSHFVEIGPHSVLAGPLKQIISTNDLTKGMKYIPSIIRGSDSCNDLLRVAGRLFLSGFNVRLQDVTHDLSRKPGPRLLVNLTPYQWNYAREYWRETRLSQEQRQQSQPRHDLLGRRVAGLSNTTYAWKNILRLRDVPWLRDHRVGSEVLLPGAAYIAIAIEALWQISGTPFSPSNGACLKDFEFQQGLVIPDTDYGIEVMAQLSRQSNKGSGWYTFTVESLLDNQWTTHCGGLITARKTKQKIPWQPHEHMAKTLHQRTHPDRWYKTFDRVGVFYGRTFQRLGEVESNGRDYAAASAISLNQESGTIDGESRYILHPGIIDACFQLAIVSFEKGRYNVMPYSTIPMRVEEMTIASPEEAEENAFAWTDECQHPFFRSHIQLVSSNVLPMLECKGVWFKEHEMSWSARSTAVVPDQKYVQYQWEPDIDYAAKTLEKTPYKSVEEAVVGLFDLVNHKRPIHRAFVAAGDDYGLLEVVARQIPATGTLKIAEQFGKDARKKLELTLPENVSVIQLSPDMSELSLSSDEQDLIIFKGQLNTDMNQKIKSILAPTGRVLVLEDGNTSINGSCSDRPSMVSRPALGLSVSETSLLLSQELEHGDDRELQFDAVTLVVKDNPDQLLIKGIVETLQGLELTADVVHLHETNHAFHQNTVILDVDGSILSNPSETHFNMLKKLVLSEENVLLWLTWGVHQGRTAEGGLSLGFLRSVRSEHPGAKILSLDVDWEEPHHSIGQALVTVLGAAAPRGSGHETEFWLHEGILHTSRLVPLDMPQYISKR</sequence>
<feature type="compositionally biased region" description="Polar residues" evidence="5">
    <location>
        <begin position="722"/>
        <end position="740"/>
    </location>
</feature>